<accession>A0A420G181</accession>
<comment type="caution">
    <text evidence="1">The sequence shown here is derived from an EMBL/GenBank/DDBJ whole genome shotgun (WGS) entry which is preliminary data.</text>
</comment>
<sequence>MRKKQIEVLWRGKANQFPYRIYIPTTKNDVETMEDFEKLSLMTRHHDGYIREVAIVKLMKLFPSASIPYLVQLLGEYVMEIHLTIIGQIIPQQNRGA</sequence>
<reference evidence="1 2" key="1">
    <citation type="submission" date="2016-07" db="EMBL/GenBank/DDBJ databases">
        <title>Genome analysis of Sphingobacterium siyangense T12B17.</title>
        <authorList>
            <person name="Xu D."/>
            <person name="Su Y."/>
            <person name="Zheng S."/>
        </authorList>
    </citation>
    <scope>NUCLEOTIDE SEQUENCE [LARGE SCALE GENOMIC DNA]</scope>
    <source>
        <strain evidence="1 2">T12B17</strain>
    </source>
</reference>
<organism evidence="1 2">
    <name type="scientific">Sphingobacterium siyangense</name>
    <dbReference type="NCBI Taxonomy" id="459529"/>
    <lineage>
        <taxon>Bacteria</taxon>
        <taxon>Pseudomonadati</taxon>
        <taxon>Bacteroidota</taxon>
        <taxon>Sphingobacteriia</taxon>
        <taxon>Sphingobacteriales</taxon>
        <taxon>Sphingobacteriaceae</taxon>
        <taxon>Sphingobacterium</taxon>
    </lineage>
</organism>
<keyword evidence="2" id="KW-1185">Reference proteome</keyword>
<evidence type="ECO:0000313" key="2">
    <source>
        <dbReference type="Proteomes" id="UP000286402"/>
    </source>
</evidence>
<dbReference type="Proteomes" id="UP000286402">
    <property type="component" value="Unassembled WGS sequence"/>
</dbReference>
<protein>
    <submittedName>
        <fullName evidence="1">Uncharacterized protein</fullName>
    </submittedName>
</protein>
<dbReference type="AlphaFoldDB" id="A0A420G181"/>
<gene>
    <name evidence="1" type="ORF">BCY89_26565</name>
</gene>
<dbReference type="RefSeq" id="WP_120333759.1">
    <property type="nucleotide sequence ID" value="NZ_MCAQ01000006.1"/>
</dbReference>
<name>A0A420G181_9SPHI</name>
<dbReference type="EMBL" id="MCAQ01000006">
    <property type="protein sequence ID" value="RKF38912.1"/>
    <property type="molecule type" value="Genomic_DNA"/>
</dbReference>
<evidence type="ECO:0000313" key="1">
    <source>
        <dbReference type="EMBL" id="RKF38912.1"/>
    </source>
</evidence>
<proteinExistence type="predicted"/>